<keyword evidence="2" id="KW-0732">Signal</keyword>
<feature type="chain" id="PRO_5045499529" evidence="2">
    <location>
        <begin position="22"/>
        <end position="91"/>
    </location>
</feature>
<accession>A0ABW9EAJ2</accession>
<protein>
    <submittedName>
        <fullName evidence="3">Uncharacterized protein</fullName>
    </submittedName>
</protein>
<feature type="region of interest" description="Disordered" evidence="1">
    <location>
        <begin position="49"/>
        <end position="91"/>
    </location>
</feature>
<feature type="signal peptide" evidence="2">
    <location>
        <begin position="1"/>
        <end position="21"/>
    </location>
</feature>
<dbReference type="Proteomes" id="UP001629392">
    <property type="component" value="Unassembled WGS sequence"/>
</dbReference>
<evidence type="ECO:0000313" key="4">
    <source>
        <dbReference type="Proteomes" id="UP001629392"/>
    </source>
</evidence>
<proteinExistence type="predicted"/>
<dbReference type="EMBL" id="JAQQCL010000003">
    <property type="protein sequence ID" value="MFM0715832.1"/>
    <property type="molecule type" value="Genomic_DNA"/>
</dbReference>
<evidence type="ECO:0000313" key="3">
    <source>
        <dbReference type="EMBL" id="MFM0715832.1"/>
    </source>
</evidence>
<gene>
    <name evidence="3" type="ORF">PQQ73_05775</name>
</gene>
<organism evidence="3 4">
    <name type="scientific">Paraburkholderia strydomiana</name>
    <dbReference type="NCBI Taxonomy" id="1245417"/>
    <lineage>
        <taxon>Bacteria</taxon>
        <taxon>Pseudomonadati</taxon>
        <taxon>Pseudomonadota</taxon>
        <taxon>Betaproteobacteria</taxon>
        <taxon>Burkholderiales</taxon>
        <taxon>Burkholderiaceae</taxon>
        <taxon>Paraburkholderia</taxon>
    </lineage>
</organism>
<keyword evidence="4" id="KW-1185">Reference proteome</keyword>
<comment type="caution">
    <text evidence="3">The sequence shown here is derived from an EMBL/GenBank/DDBJ whole genome shotgun (WGS) entry which is preliminary data.</text>
</comment>
<reference evidence="3 4" key="1">
    <citation type="journal article" date="2024" name="Chem. Sci.">
        <title>Discovery of megapolipeptins by genome mining of a Burkholderiales bacteria collection.</title>
        <authorList>
            <person name="Paulo B.S."/>
            <person name="Recchia M.J.J."/>
            <person name="Lee S."/>
            <person name="Fergusson C.H."/>
            <person name="Romanowski S.B."/>
            <person name="Hernandez A."/>
            <person name="Krull N."/>
            <person name="Liu D.Y."/>
            <person name="Cavanagh H."/>
            <person name="Bos A."/>
            <person name="Gray C.A."/>
            <person name="Murphy B.T."/>
            <person name="Linington R.G."/>
            <person name="Eustaquio A.S."/>
        </authorList>
    </citation>
    <scope>NUCLEOTIDE SEQUENCE [LARGE SCALE GENOMIC DNA]</scope>
    <source>
        <strain evidence="3 4">RL17-350-BIC-E</strain>
    </source>
</reference>
<sequence>MNRLALIVGMICAACVSSVFAQSDLSLPADAIQQPATAFPSAAIAQNFQYMNHPPPPAPTSPVAPPGGGRGHRHRQTSSNSEGDGGASTPP</sequence>
<evidence type="ECO:0000256" key="1">
    <source>
        <dbReference type="SAM" id="MobiDB-lite"/>
    </source>
</evidence>
<name>A0ABW9EAJ2_9BURK</name>
<dbReference type="RefSeq" id="WP_408152426.1">
    <property type="nucleotide sequence ID" value="NZ_JAQQCL010000003.1"/>
</dbReference>
<evidence type="ECO:0000256" key="2">
    <source>
        <dbReference type="SAM" id="SignalP"/>
    </source>
</evidence>
<feature type="compositionally biased region" description="Pro residues" evidence="1">
    <location>
        <begin position="53"/>
        <end position="65"/>
    </location>
</feature>